<evidence type="ECO:0000256" key="4">
    <source>
        <dbReference type="ARBA" id="ARBA00022746"/>
    </source>
</evidence>
<comment type="caution">
    <text evidence="10">The sequence shown here is derived from an EMBL/GenBank/DDBJ whole genome shotgun (WGS) entry which is preliminary data.</text>
</comment>
<organism evidence="10 11">
    <name type="scientific">Frigoribacterium faeni</name>
    <dbReference type="NCBI Taxonomy" id="145483"/>
    <lineage>
        <taxon>Bacteria</taxon>
        <taxon>Bacillati</taxon>
        <taxon>Actinomycetota</taxon>
        <taxon>Actinomycetes</taxon>
        <taxon>Micrococcales</taxon>
        <taxon>Microbacteriaceae</taxon>
        <taxon>Frigoribacterium</taxon>
    </lineage>
</organism>
<evidence type="ECO:0000256" key="8">
    <source>
        <dbReference type="SAM" id="MobiDB-lite"/>
    </source>
</evidence>
<evidence type="ECO:0000256" key="3">
    <source>
        <dbReference type="ARBA" id="ARBA00022692"/>
    </source>
</evidence>
<keyword evidence="4" id="KW-0125">Carotenoid biosynthesis</keyword>
<dbReference type="EMBL" id="BJUV01000027">
    <property type="protein sequence ID" value="GEK84082.1"/>
    <property type="molecule type" value="Genomic_DNA"/>
</dbReference>
<keyword evidence="7" id="KW-0413">Isomerase</keyword>
<evidence type="ECO:0008006" key="12">
    <source>
        <dbReference type="Google" id="ProtNLM"/>
    </source>
</evidence>
<protein>
    <recommendedName>
        <fullName evidence="12">C50 carotenoid epsilon cyclase</fullName>
    </recommendedName>
</protein>
<evidence type="ECO:0000313" key="11">
    <source>
        <dbReference type="Proteomes" id="UP000321154"/>
    </source>
</evidence>
<comment type="subcellular location">
    <subcellularLocation>
        <location evidence="1">Membrane</location>
        <topology evidence="1">Multi-pass membrane protein</topology>
    </subcellularLocation>
</comment>
<evidence type="ECO:0000256" key="9">
    <source>
        <dbReference type="SAM" id="Phobius"/>
    </source>
</evidence>
<keyword evidence="5 9" id="KW-1133">Transmembrane helix</keyword>
<feature type="transmembrane region" description="Helical" evidence="9">
    <location>
        <begin position="35"/>
        <end position="60"/>
    </location>
</feature>
<comment type="pathway">
    <text evidence="2">Carotenoid biosynthesis.</text>
</comment>
<name>A0ABQ0URJ4_9MICO</name>
<evidence type="ECO:0000256" key="7">
    <source>
        <dbReference type="ARBA" id="ARBA00023235"/>
    </source>
</evidence>
<evidence type="ECO:0000256" key="5">
    <source>
        <dbReference type="ARBA" id="ARBA00022989"/>
    </source>
</evidence>
<evidence type="ECO:0000256" key="2">
    <source>
        <dbReference type="ARBA" id="ARBA00004829"/>
    </source>
</evidence>
<keyword evidence="3 9" id="KW-0812">Transmembrane</keyword>
<dbReference type="NCBIfam" id="TIGR03462">
    <property type="entry name" value="CarR_dom_SF"/>
    <property type="match status" value="1"/>
</dbReference>
<accession>A0ABQ0URJ4</accession>
<evidence type="ECO:0000256" key="1">
    <source>
        <dbReference type="ARBA" id="ARBA00004141"/>
    </source>
</evidence>
<feature type="compositionally biased region" description="Low complexity" evidence="8">
    <location>
        <begin position="107"/>
        <end position="122"/>
    </location>
</feature>
<dbReference type="Proteomes" id="UP000321154">
    <property type="component" value="Unassembled WGS sequence"/>
</dbReference>
<evidence type="ECO:0000313" key="10">
    <source>
        <dbReference type="EMBL" id="GEK84082.1"/>
    </source>
</evidence>
<reference evidence="10 11" key="1">
    <citation type="submission" date="2019-07" db="EMBL/GenBank/DDBJ databases">
        <title>Whole genome shotgun sequence of Frigoribacterium faeni NBRC 103066.</title>
        <authorList>
            <person name="Hosoyama A."/>
            <person name="Uohara A."/>
            <person name="Ohji S."/>
            <person name="Ichikawa N."/>
        </authorList>
    </citation>
    <scope>NUCLEOTIDE SEQUENCE [LARGE SCALE GENOMIC DNA]</scope>
    <source>
        <strain evidence="10 11">NBRC 103066</strain>
    </source>
</reference>
<gene>
    <name evidence="10" type="ORF">FFA01_23910</name>
</gene>
<feature type="region of interest" description="Disordered" evidence="8">
    <location>
        <begin position="107"/>
        <end position="128"/>
    </location>
</feature>
<proteinExistence type="predicted"/>
<feature type="transmembrane region" description="Helical" evidence="9">
    <location>
        <begin position="6"/>
        <end position="23"/>
    </location>
</feature>
<evidence type="ECO:0000256" key="6">
    <source>
        <dbReference type="ARBA" id="ARBA00023136"/>
    </source>
</evidence>
<keyword evidence="11" id="KW-1185">Reference proteome</keyword>
<dbReference type="InterPro" id="IPR017825">
    <property type="entry name" value="Lycopene_cyclase_dom"/>
</dbReference>
<sequence length="128" mass="13896">MGVLYLVALGISLFGMAMLDRRFTLFFWRDAPRAFVTLLVGVVFFLIWDIVGIDTGVFFRGETSFMTGVQIAPELPLEEVFFLTLLCYLTMNLLAGTRLIVDRRAARSGASGASGASGSSSVDDGRAS</sequence>
<keyword evidence="6 9" id="KW-0472">Membrane</keyword>
<dbReference type="RefSeq" id="WP_146856427.1">
    <property type="nucleotide sequence ID" value="NZ_BAAAHR010000006.1"/>
</dbReference>